<evidence type="ECO:0000313" key="19">
    <source>
        <dbReference type="Proteomes" id="UP000009168"/>
    </source>
</evidence>
<dbReference type="GO" id="GO:0043138">
    <property type="term" value="F:3'-5' DNA helicase activity"/>
    <property type="evidence" value="ECO:0007669"/>
    <property type="project" value="UniProtKB-EC"/>
</dbReference>
<sequence>MADKKVNPKSREQSKRLKSNSQKQNQNGKQQKNEEGDDGLFGQKQGKAQVEGNQFQQFYDYSTLELKDDYRERPILICPDGIIFLETFNPLYRVAYQFLISIGEPVQRPLSMHKFTLTKYSLYTAMVLQYEPKDIILCLEKLSKNKKIPKEVERYITENTQNYGAARLFLDDSSYYLDIDSQVWTSIIERNPHIKDLVSQTQFNFDNIINQNKELRDIQKDLQSFFQNIKTENNQQSSKKNQKMIVEDEQDDGIPDKKNKLMKNGDSSIANYDDEDEEDSDDGDDDFVYNFIMNNKTKRSFKRIQIIGDHFEVTKAVINCSVPLIQEYDFENKSFKQLEIELKPKIKVRYYQERALKNIFIQKKARSGLIILPCGAGKTIVGVIAIERIKQSTVIICDSDVSVDQWRDELERWTTINKNKIVRLTGRIVDEWPTRTTDEPIIVITTYYMLVKKREDLPPTQIAQKSKKRQYIDSMKERKWGVCVIDEVHKLPANTFQNVLKQYKFHFKLGLTATPYREDEKIINLFYMIGPKLYEENWYDLVSQGFLAKPYCVEIRCEMSQLWMSEYNKKDLKTGKNYYRGPQRELIHTSNPRKFKTLEYLIKVHEERGDKILVFCDRPMIIDYYGNILKYPVIYGDVSQDERKKIFNLFKVSNQINTIFLSRVGDTAIDLPQANVGIQIGMHFKSRRQEVQRLGRIMRAKENYDGQYNAFWYTLVSKGTDETSYCLARQKCLINQGFKYEIIDEKDLPYSQNPQKFKWMSQLDESDYLYTLLMNSEQNQQNGKMSSEEESSSGDSSGSDSEESEGHFNITTKAANPLQNLALYKETQLNKY</sequence>
<dbReference type="OMA" id="RCQEIDY"/>
<dbReference type="GO" id="GO:0016787">
    <property type="term" value="F:hydrolase activity"/>
    <property type="evidence" value="ECO:0007669"/>
    <property type="project" value="UniProtKB-KW"/>
</dbReference>
<proteinExistence type="inferred from homology"/>
<evidence type="ECO:0000256" key="1">
    <source>
        <dbReference type="ARBA" id="ARBA00004123"/>
    </source>
</evidence>
<dbReference type="PANTHER" id="PTHR11274">
    <property type="entry name" value="RAD25/XP-B DNA REPAIR HELICASE"/>
    <property type="match status" value="1"/>
</dbReference>
<evidence type="ECO:0000256" key="7">
    <source>
        <dbReference type="ARBA" id="ARBA00022840"/>
    </source>
</evidence>
<dbReference type="SMART" id="SM00487">
    <property type="entry name" value="DEXDc"/>
    <property type="match status" value="1"/>
</dbReference>
<dbReference type="Proteomes" id="UP000009168">
    <property type="component" value="Unassembled WGS sequence"/>
</dbReference>
<evidence type="ECO:0000259" key="16">
    <source>
        <dbReference type="PROSITE" id="PS51192"/>
    </source>
</evidence>
<evidence type="ECO:0000256" key="2">
    <source>
        <dbReference type="ARBA" id="ARBA00006637"/>
    </source>
</evidence>
<feature type="domain" description="Helicase C-terminal" evidence="17">
    <location>
        <begin position="596"/>
        <end position="756"/>
    </location>
</feature>
<protein>
    <recommendedName>
        <fullName evidence="13">DNA 3'-5' helicase</fullName>
        <ecNumber evidence="13">5.6.2.4</ecNumber>
    </recommendedName>
</protein>
<dbReference type="NCBIfam" id="TIGR00603">
    <property type="entry name" value="rad25"/>
    <property type="match status" value="1"/>
</dbReference>
<dbReference type="InterPro" id="IPR001161">
    <property type="entry name" value="XPB/Ssl2"/>
</dbReference>
<dbReference type="GO" id="GO:0003677">
    <property type="term" value="F:DNA binding"/>
    <property type="evidence" value="ECO:0007669"/>
    <property type="project" value="UniProtKB-KW"/>
</dbReference>
<feature type="compositionally biased region" description="Basic and acidic residues" evidence="15">
    <location>
        <begin position="1"/>
        <end position="15"/>
    </location>
</feature>
<dbReference type="EC" id="5.6.2.4" evidence="13"/>
<dbReference type="AlphaFoldDB" id="I7LTC8"/>
<dbReference type="Pfam" id="PF13625">
    <property type="entry name" value="Helicase_C_3"/>
    <property type="match status" value="1"/>
</dbReference>
<keyword evidence="8" id="KW-0238">DNA-binding</keyword>
<name>I7LTC8_TETTS</name>
<dbReference type="HOGENOM" id="CLU_008213_0_1_1"/>
<keyword evidence="4" id="KW-0227">DNA damage</keyword>
<keyword evidence="19" id="KW-1185">Reference proteome</keyword>
<dbReference type="GO" id="GO:0005524">
    <property type="term" value="F:ATP binding"/>
    <property type="evidence" value="ECO:0007669"/>
    <property type="project" value="UniProtKB-KW"/>
</dbReference>
<keyword evidence="6 18" id="KW-0347">Helicase</keyword>
<dbReference type="EMBL" id="GG662522">
    <property type="protein sequence ID" value="EAR85010.1"/>
    <property type="molecule type" value="Genomic_DNA"/>
</dbReference>
<dbReference type="GO" id="GO:0097550">
    <property type="term" value="C:transcription preinitiation complex"/>
    <property type="evidence" value="ECO:0007669"/>
    <property type="project" value="TreeGrafter"/>
</dbReference>
<comment type="catalytic activity">
    <reaction evidence="14">
        <text>ATP + H2O = ADP + phosphate + H(+)</text>
        <dbReference type="Rhea" id="RHEA:13065"/>
        <dbReference type="ChEBI" id="CHEBI:15377"/>
        <dbReference type="ChEBI" id="CHEBI:15378"/>
        <dbReference type="ChEBI" id="CHEBI:30616"/>
        <dbReference type="ChEBI" id="CHEBI:43474"/>
        <dbReference type="ChEBI" id="CHEBI:456216"/>
        <dbReference type="EC" id="5.6.2.4"/>
    </reaction>
</comment>
<dbReference type="FunCoup" id="I7LTC8">
    <property type="interactions" value="528"/>
</dbReference>
<dbReference type="CDD" id="cd18789">
    <property type="entry name" value="SF2_C_XPB"/>
    <property type="match status" value="1"/>
</dbReference>
<feature type="region of interest" description="Disordered" evidence="15">
    <location>
        <begin position="230"/>
        <end position="282"/>
    </location>
</feature>
<dbReference type="Gene3D" id="3.40.50.300">
    <property type="entry name" value="P-loop containing nucleotide triphosphate hydrolases"/>
    <property type="match status" value="2"/>
</dbReference>
<keyword evidence="3" id="KW-0547">Nucleotide-binding</keyword>
<evidence type="ECO:0000256" key="12">
    <source>
        <dbReference type="ARBA" id="ARBA00034617"/>
    </source>
</evidence>
<dbReference type="OrthoDB" id="10262986at2759"/>
<dbReference type="PROSITE" id="PS51194">
    <property type="entry name" value="HELICASE_CTER"/>
    <property type="match status" value="1"/>
</dbReference>
<evidence type="ECO:0000256" key="14">
    <source>
        <dbReference type="ARBA" id="ARBA00048988"/>
    </source>
</evidence>
<comment type="catalytic activity">
    <reaction evidence="12">
        <text>Couples ATP hydrolysis with the unwinding of duplex DNA by translocating in the 3'-5' direction.</text>
        <dbReference type="EC" id="5.6.2.4"/>
    </reaction>
</comment>
<dbReference type="InterPro" id="IPR006935">
    <property type="entry name" value="Helicase/UvrB_N"/>
</dbReference>
<dbReference type="STRING" id="312017.I7LTC8"/>
<evidence type="ECO:0000256" key="5">
    <source>
        <dbReference type="ARBA" id="ARBA00022801"/>
    </source>
</evidence>
<evidence type="ECO:0000256" key="4">
    <source>
        <dbReference type="ARBA" id="ARBA00022763"/>
    </source>
</evidence>
<keyword evidence="10" id="KW-0413">Isomerase</keyword>
<feature type="region of interest" description="Disordered" evidence="15">
    <location>
        <begin position="779"/>
        <end position="813"/>
    </location>
</feature>
<keyword evidence="7" id="KW-0067">ATP-binding</keyword>
<evidence type="ECO:0000259" key="17">
    <source>
        <dbReference type="PROSITE" id="PS51194"/>
    </source>
</evidence>
<dbReference type="InterPro" id="IPR014001">
    <property type="entry name" value="Helicase_ATP-bd"/>
</dbReference>
<dbReference type="PANTHER" id="PTHR11274:SF0">
    <property type="entry name" value="GENERAL TRANSCRIPTION AND DNA REPAIR FACTOR IIH HELICASE SUBUNIT XPB"/>
    <property type="match status" value="1"/>
</dbReference>
<evidence type="ECO:0000256" key="9">
    <source>
        <dbReference type="ARBA" id="ARBA00023204"/>
    </source>
</evidence>
<evidence type="ECO:0000256" key="10">
    <source>
        <dbReference type="ARBA" id="ARBA00023235"/>
    </source>
</evidence>
<dbReference type="InterPro" id="IPR032438">
    <property type="entry name" value="ERCC3_RAD25_C"/>
</dbReference>
<keyword evidence="11" id="KW-0539">Nucleus</keyword>
<evidence type="ECO:0000256" key="3">
    <source>
        <dbReference type="ARBA" id="ARBA00022741"/>
    </source>
</evidence>
<dbReference type="Pfam" id="PF16203">
    <property type="entry name" value="ERCC3_RAD25_C"/>
    <property type="match status" value="1"/>
</dbReference>
<organism evidence="18 19">
    <name type="scientific">Tetrahymena thermophila (strain SB210)</name>
    <dbReference type="NCBI Taxonomy" id="312017"/>
    <lineage>
        <taxon>Eukaryota</taxon>
        <taxon>Sar</taxon>
        <taxon>Alveolata</taxon>
        <taxon>Ciliophora</taxon>
        <taxon>Intramacronucleata</taxon>
        <taxon>Oligohymenophorea</taxon>
        <taxon>Hymenostomatida</taxon>
        <taxon>Tetrahymenina</taxon>
        <taxon>Tetrahymenidae</taxon>
        <taxon>Tetrahymena</taxon>
    </lineage>
</organism>
<evidence type="ECO:0000313" key="18">
    <source>
        <dbReference type="EMBL" id="EAR85010.1"/>
    </source>
</evidence>
<feature type="region of interest" description="Disordered" evidence="15">
    <location>
        <begin position="1"/>
        <end position="43"/>
    </location>
</feature>
<dbReference type="InParanoid" id="I7LTC8"/>
<feature type="compositionally biased region" description="Acidic residues" evidence="15">
    <location>
        <begin position="272"/>
        <end position="282"/>
    </location>
</feature>
<dbReference type="RefSeq" id="XP_001032673.1">
    <property type="nucleotide sequence ID" value="XM_001032673.1"/>
</dbReference>
<dbReference type="InterPro" id="IPR027417">
    <property type="entry name" value="P-loop_NTPase"/>
</dbReference>
<dbReference type="GO" id="GO:0006367">
    <property type="term" value="P:transcription initiation at RNA polymerase II promoter"/>
    <property type="evidence" value="ECO:0007669"/>
    <property type="project" value="InterPro"/>
</dbReference>
<dbReference type="GO" id="GO:0000112">
    <property type="term" value="C:nucleotide-excision repair factor 3 complex"/>
    <property type="evidence" value="ECO:0007669"/>
    <property type="project" value="TreeGrafter"/>
</dbReference>
<reference evidence="19" key="1">
    <citation type="journal article" date="2006" name="PLoS Biol.">
        <title>Macronuclear genome sequence of the ciliate Tetrahymena thermophila, a model eukaryote.</title>
        <authorList>
            <person name="Eisen J.A."/>
            <person name="Coyne R.S."/>
            <person name="Wu M."/>
            <person name="Wu D."/>
            <person name="Thiagarajan M."/>
            <person name="Wortman J.R."/>
            <person name="Badger J.H."/>
            <person name="Ren Q."/>
            <person name="Amedeo P."/>
            <person name="Jones K.M."/>
            <person name="Tallon L.J."/>
            <person name="Delcher A.L."/>
            <person name="Salzberg S.L."/>
            <person name="Silva J.C."/>
            <person name="Haas B.J."/>
            <person name="Majoros W.H."/>
            <person name="Farzad M."/>
            <person name="Carlton J.M."/>
            <person name="Smith R.K. Jr."/>
            <person name="Garg J."/>
            <person name="Pearlman R.E."/>
            <person name="Karrer K.M."/>
            <person name="Sun L."/>
            <person name="Manning G."/>
            <person name="Elde N.C."/>
            <person name="Turkewitz A.P."/>
            <person name="Asai D.J."/>
            <person name="Wilkes D.E."/>
            <person name="Wang Y."/>
            <person name="Cai H."/>
            <person name="Collins K."/>
            <person name="Stewart B.A."/>
            <person name="Lee S.R."/>
            <person name="Wilamowska K."/>
            <person name="Weinberg Z."/>
            <person name="Ruzzo W.L."/>
            <person name="Wloga D."/>
            <person name="Gaertig J."/>
            <person name="Frankel J."/>
            <person name="Tsao C.-C."/>
            <person name="Gorovsky M.A."/>
            <person name="Keeling P.J."/>
            <person name="Waller R.F."/>
            <person name="Patron N.J."/>
            <person name="Cherry J.M."/>
            <person name="Stover N.A."/>
            <person name="Krieger C.J."/>
            <person name="del Toro C."/>
            <person name="Ryder H.F."/>
            <person name="Williamson S.C."/>
            <person name="Barbeau R.A."/>
            <person name="Hamilton E.P."/>
            <person name="Orias E."/>
        </authorList>
    </citation>
    <scope>NUCLEOTIDE SEQUENCE [LARGE SCALE GENOMIC DNA]</scope>
    <source>
        <strain evidence="19">SB210</strain>
    </source>
</reference>
<evidence type="ECO:0000256" key="6">
    <source>
        <dbReference type="ARBA" id="ARBA00022806"/>
    </source>
</evidence>
<dbReference type="GO" id="GO:0006289">
    <property type="term" value="P:nucleotide-excision repair"/>
    <property type="evidence" value="ECO:0007669"/>
    <property type="project" value="InterPro"/>
</dbReference>
<feature type="compositionally biased region" description="Polar residues" evidence="15">
    <location>
        <begin position="230"/>
        <end position="239"/>
    </location>
</feature>
<feature type="domain" description="Helicase ATP-binding" evidence="16">
    <location>
        <begin position="359"/>
        <end position="533"/>
    </location>
</feature>
<dbReference type="InterPro" id="IPR050615">
    <property type="entry name" value="ATP-dep_DNA_Helicase"/>
</dbReference>
<feature type="compositionally biased region" description="Low complexity" evidence="15">
    <location>
        <begin position="19"/>
        <end position="30"/>
    </location>
</feature>
<comment type="subcellular location">
    <subcellularLocation>
        <location evidence="1">Nucleus</location>
    </subcellularLocation>
</comment>
<evidence type="ECO:0000256" key="11">
    <source>
        <dbReference type="ARBA" id="ARBA00023242"/>
    </source>
</evidence>
<dbReference type="PROSITE" id="PS51192">
    <property type="entry name" value="HELICASE_ATP_BIND_1"/>
    <property type="match status" value="1"/>
</dbReference>
<keyword evidence="5" id="KW-0378">Hydrolase</keyword>
<accession>I7LTC8</accession>
<dbReference type="PRINTS" id="PR00851">
    <property type="entry name" value="XRODRMPGMNTB"/>
</dbReference>
<keyword evidence="9" id="KW-0234">DNA repair</keyword>
<gene>
    <name evidence="18" type="ORF">TTHERM_00529620</name>
</gene>
<dbReference type="KEGG" id="tet:TTHERM_00529620"/>
<dbReference type="GeneID" id="7837824"/>
<dbReference type="GO" id="GO:0005675">
    <property type="term" value="C:transcription factor TFIIH holo complex"/>
    <property type="evidence" value="ECO:0007669"/>
    <property type="project" value="TreeGrafter"/>
</dbReference>
<dbReference type="SUPFAM" id="SSF52540">
    <property type="entry name" value="P-loop containing nucleoside triphosphate hydrolases"/>
    <property type="match status" value="2"/>
</dbReference>
<dbReference type="eggNOG" id="KOG1123">
    <property type="taxonomic scope" value="Eukaryota"/>
</dbReference>
<dbReference type="InterPro" id="IPR032830">
    <property type="entry name" value="XPB/Ssl2_N"/>
</dbReference>
<dbReference type="SMART" id="SM00490">
    <property type="entry name" value="HELICc"/>
    <property type="match status" value="1"/>
</dbReference>
<dbReference type="InterPro" id="IPR001650">
    <property type="entry name" value="Helicase_C-like"/>
</dbReference>
<evidence type="ECO:0000256" key="8">
    <source>
        <dbReference type="ARBA" id="ARBA00023125"/>
    </source>
</evidence>
<dbReference type="Pfam" id="PF04851">
    <property type="entry name" value="ResIII"/>
    <property type="match status" value="1"/>
</dbReference>
<comment type="similarity">
    <text evidence="2">Belongs to the helicase family. RAD25/XPB subfamily.</text>
</comment>
<evidence type="ECO:0000256" key="13">
    <source>
        <dbReference type="ARBA" id="ARBA00034808"/>
    </source>
</evidence>
<evidence type="ECO:0000256" key="15">
    <source>
        <dbReference type="SAM" id="MobiDB-lite"/>
    </source>
</evidence>